<accession>A0ABD6BN18</accession>
<dbReference type="Gene3D" id="3.40.91.80">
    <property type="match status" value="1"/>
</dbReference>
<keyword evidence="2" id="KW-1185">Reference proteome</keyword>
<protein>
    <recommendedName>
        <fullName evidence="3">Restriction endonuclease</fullName>
    </recommendedName>
</protein>
<dbReference type="EMBL" id="JBHUCZ010000001">
    <property type="protein sequence ID" value="MFD1565995.1"/>
    <property type="molecule type" value="Genomic_DNA"/>
</dbReference>
<comment type="caution">
    <text evidence="1">The sequence shown here is derived from an EMBL/GenBank/DDBJ whole genome shotgun (WGS) entry which is preliminary data.</text>
</comment>
<evidence type="ECO:0008006" key="3">
    <source>
        <dbReference type="Google" id="ProtNLM"/>
    </source>
</evidence>
<sequence>MSEQTKLAGEDELDVPEEQNNIYWFLRFLGAADLGGFAKKEPEATRKLGRRLDAALDRGDSLDEAREAIPDVILGTVNEFYQGNRTRRYSKTEDLVNQIEHRVDSTQDLRDLRLACEAVVTTTQRLDAAPEFDEDAMETIVEDTLLDDDHEQYLPGHAYHALKNVDDEGTVLQAGGQNRALIPYVRELMDRSDISDESEHARLVAAVTQEYERRAGNKRKSDAGGVLETALNLVFDAFDVPVTGKARHFGDFEIDNMLITDEATIGFSCKRTLRERFRQSLTREAEIDIDEVWFVPLATDDISREKVLDIQEDGGRVYISRDTYAWEEYGDDSEIKALRPGDEFLSDLADFADIELNTEVN</sequence>
<reference evidence="1 2" key="1">
    <citation type="journal article" date="2019" name="Int. J. Syst. Evol. Microbiol.">
        <title>The Global Catalogue of Microorganisms (GCM) 10K type strain sequencing project: providing services to taxonomists for standard genome sequencing and annotation.</title>
        <authorList>
            <consortium name="The Broad Institute Genomics Platform"/>
            <consortium name="The Broad Institute Genome Sequencing Center for Infectious Disease"/>
            <person name="Wu L."/>
            <person name="Ma J."/>
        </authorList>
    </citation>
    <scope>NUCLEOTIDE SEQUENCE [LARGE SCALE GENOMIC DNA]</scope>
    <source>
        <strain evidence="1 2">CGMCC 1.12859</strain>
    </source>
</reference>
<dbReference type="Proteomes" id="UP001597139">
    <property type="component" value="Unassembled WGS sequence"/>
</dbReference>
<organism evidence="1 2">
    <name type="scientific">Halolamina litorea</name>
    <dbReference type="NCBI Taxonomy" id="1515593"/>
    <lineage>
        <taxon>Archaea</taxon>
        <taxon>Methanobacteriati</taxon>
        <taxon>Methanobacteriota</taxon>
        <taxon>Stenosarchaea group</taxon>
        <taxon>Halobacteria</taxon>
        <taxon>Halobacteriales</taxon>
        <taxon>Haloferacaceae</taxon>
    </lineage>
</organism>
<dbReference type="InterPro" id="IPR038365">
    <property type="entry name" value="EcoRII_C_sf"/>
</dbReference>
<dbReference type="AlphaFoldDB" id="A0ABD6BN18"/>
<dbReference type="RefSeq" id="WP_267645236.1">
    <property type="nucleotide sequence ID" value="NZ_JANHGR010000001.1"/>
</dbReference>
<name>A0ABD6BN18_9EURY</name>
<evidence type="ECO:0000313" key="2">
    <source>
        <dbReference type="Proteomes" id="UP001597139"/>
    </source>
</evidence>
<dbReference type="SUPFAM" id="SSF52980">
    <property type="entry name" value="Restriction endonuclease-like"/>
    <property type="match status" value="1"/>
</dbReference>
<gene>
    <name evidence="1" type="ORF">ACFSAU_00665</name>
</gene>
<proteinExistence type="predicted"/>
<evidence type="ECO:0000313" key="1">
    <source>
        <dbReference type="EMBL" id="MFD1565995.1"/>
    </source>
</evidence>
<dbReference type="InterPro" id="IPR011335">
    <property type="entry name" value="Restrct_endonuc-II-like"/>
</dbReference>